<accession>A0A2H3KV30</accession>
<dbReference type="EMBL" id="PCMW01000046">
    <property type="protein sequence ID" value="PDS24243.1"/>
    <property type="molecule type" value="Genomic_DNA"/>
</dbReference>
<gene>
    <name evidence="1" type="ORF">B0A77_08900</name>
</gene>
<name>A0A2H3KV30_9FLAO</name>
<protein>
    <submittedName>
        <fullName evidence="1">Uncharacterized protein</fullName>
    </submittedName>
</protein>
<proteinExistence type="predicted"/>
<evidence type="ECO:0000313" key="2">
    <source>
        <dbReference type="Proteomes" id="UP000220828"/>
    </source>
</evidence>
<sequence length="65" mass="7800">MEILFCPFFGQKRLFHNMIFLLEFNERCLKRIARPVVYGGARPNFFWDVTNGVVIYFACFFENIL</sequence>
<evidence type="ECO:0000313" key="1">
    <source>
        <dbReference type="EMBL" id="PDS24243.1"/>
    </source>
</evidence>
<organism evidence="1 2">
    <name type="scientific">Flavobacterium branchiophilum</name>
    <dbReference type="NCBI Taxonomy" id="55197"/>
    <lineage>
        <taxon>Bacteria</taxon>
        <taxon>Pseudomonadati</taxon>
        <taxon>Bacteroidota</taxon>
        <taxon>Flavobacteriia</taxon>
        <taxon>Flavobacteriales</taxon>
        <taxon>Flavobacteriaceae</taxon>
        <taxon>Flavobacterium</taxon>
    </lineage>
</organism>
<comment type="caution">
    <text evidence="1">The sequence shown here is derived from an EMBL/GenBank/DDBJ whole genome shotgun (WGS) entry which is preliminary data.</text>
</comment>
<dbReference type="AlphaFoldDB" id="A0A2H3KV30"/>
<reference evidence="1 2" key="1">
    <citation type="submission" date="2017-09" db="EMBL/GenBank/DDBJ databases">
        <title>Whole genomes of Flavobacteriaceae.</title>
        <authorList>
            <person name="Stine C."/>
            <person name="Li C."/>
            <person name="Tadesse D."/>
        </authorList>
    </citation>
    <scope>NUCLEOTIDE SEQUENCE [LARGE SCALE GENOMIC DNA]</scope>
    <source>
        <strain evidence="1 2">ATCC 35036</strain>
    </source>
</reference>
<dbReference type="Proteomes" id="UP000220828">
    <property type="component" value="Unassembled WGS sequence"/>
</dbReference>